<feature type="compositionally biased region" description="Basic and acidic residues" evidence="1">
    <location>
        <begin position="436"/>
        <end position="451"/>
    </location>
</feature>
<protein>
    <submittedName>
        <fullName evidence="2">Uncharacterized protein</fullName>
    </submittedName>
</protein>
<proteinExistence type="predicted"/>
<evidence type="ECO:0000313" key="2">
    <source>
        <dbReference type="EMBL" id="CUP99509.1"/>
    </source>
</evidence>
<organism evidence="2 3">
    <name type="scientific">Bacteroides thetaiotaomicron</name>
    <dbReference type="NCBI Taxonomy" id="818"/>
    <lineage>
        <taxon>Bacteria</taxon>
        <taxon>Pseudomonadati</taxon>
        <taxon>Bacteroidota</taxon>
        <taxon>Bacteroidia</taxon>
        <taxon>Bacteroidales</taxon>
        <taxon>Bacteroidaceae</taxon>
        <taxon>Bacteroides</taxon>
    </lineage>
</organism>
<dbReference type="GeneID" id="29452877"/>
<dbReference type="Gene3D" id="3.40.1360.10">
    <property type="match status" value="1"/>
</dbReference>
<evidence type="ECO:0000313" key="3">
    <source>
        <dbReference type="Proteomes" id="UP000095541"/>
    </source>
</evidence>
<feature type="region of interest" description="Disordered" evidence="1">
    <location>
        <begin position="418"/>
        <end position="462"/>
    </location>
</feature>
<gene>
    <name evidence="2" type="ORF">ERS852557_02392</name>
</gene>
<dbReference type="AlphaFoldDB" id="A0A0P0F913"/>
<accession>A0A0P0F913</accession>
<dbReference type="RefSeq" id="WP_004301301.1">
    <property type="nucleotide sequence ID" value="NZ_CAXKYD010000008.1"/>
</dbReference>
<name>A0A0P0F913_BACT4</name>
<evidence type="ECO:0000256" key="1">
    <source>
        <dbReference type="SAM" id="MobiDB-lite"/>
    </source>
</evidence>
<reference evidence="2 3" key="1">
    <citation type="submission" date="2015-09" db="EMBL/GenBank/DDBJ databases">
        <authorList>
            <consortium name="Pathogen Informatics"/>
        </authorList>
    </citation>
    <scope>NUCLEOTIDE SEQUENCE [LARGE SCALE GENOMIC DNA]</scope>
    <source>
        <strain evidence="2 3">2789STDY5834945</strain>
    </source>
</reference>
<dbReference type="Proteomes" id="UP000095541">
    <property type="component" value="Unassembled WGS sequence"/>
</dbReference>
<sequence>MREGELTYDDFLRRLNIQDVLIDAGYHLNRRDGLRYPSYVRLDSEGRRIRNDKFIVTQQGKCCFKPQQQKSYNIISFIKEHPHFFAEYRTGVSPDRLVNLVCNRLLNHPVADRDIRIIQPKRDVKPFDMADYDIHQFNPQDRATQKKFYPFFKHRGIDLYTQYAFHRNFCLATKHREDGMKYTNLAFPLTVPKDTGQVVGLEERGRPRMDGSGSYKGKAEGSNSSQGLWIASPAKTTLTEAKHIYWFESAYDAMAYYQLHQANDKDLRKAVFISTGGNPTVEQMRGVLTLSLPAKQHICFDTDLAGIEFAKNLQQEMYRVVRSTIEETPERKPYLDSVTDGKNLDEGDIDLLPDALRSSYGKYESAWEEAMSMRSSGLCHPDDIREQTDIMNGNYKEFREGLREFLGLDKANDASFVREQPTYPNKDWNEQLLAEQKQEETVDETQAREQSPEEEQQTHFRR</sequence>
<dbReference type="KEGG" id="btho:Btheta7330_04038"/>
<dbReference type="Pfam" id="PF13155">
    <property type="entry name" value="Toprim_2"/>
    <property type="match status" value="1"/>
</dbReference>
<dbReference type="EMBL" id="CZBI01000003">
    <property type="protein sequence ID" value="CUP99509.1"/>
    <property type="molecule type" value="Genomic_DNA"/>
</dbReference>
<feature type="region of interest" description="Disordered" evidence="1">
    <location>
        <begin position="204"/>
        <end position="225"/>
    </location>
</feature>
<dbReference type="PATRIC" id="fig|818.23.peg.4157"/>